<feature type="signal peptide" evidence="1">
    <location>
        <begin position="1"/>
        <end position="19"/>
    </location>
</feature>
<dbReference type="PROSITE" id="PS51257">
    <property type="entry name" value="PROKAR_LIPOPROTEIN"/>
    <property type="match status" value="1"/>
</dbReference>
<dbReference type="EMBL" id="BBYR01000083">
    <property type="protein sequence ID" value="GAP38644.1"/>
    <property type="molecule type" value="Genomic_DNA"/>
</dbReference>
<organism evidence="3 4">
    <name type="scientific">Piscinibacter sakaiensis</name>
    <name type="common">Ideonella sakaiensis</name>
    <dbReference type="NCBI Taxonomy" id="1547922"/>
    <lineage>
        <taxon>Bacteria</taxon>
        <taxon>Pseudomonadati</taxon>
        <taxon>Pseudomonadota</taxon>
        <taxon>Betaproteobacteria</taxon>
        <taxon>Burkholderiales</taxon>
        <taxon>Sphaerotilaceae</taxon>
        <taxon>Piscinibacter</taxon>
    </lineage>
</organism>
<comment type="caution">
    <text evidence="3">The sequence shown here is derived from an EMBL/GenBank/DDBJ whole genome shotgun (WGS) entry which is preliminary data.</text>
</comment>
<dbReference type="Proteomes" id="UP000037660">
    <property type="component" value="Unassembled WGS sequence"/>
</dbReference>
<evidence type="ECO:0000313" key="4">
    <source>
        <dbReference type="Proteomes" id="UP000037660"/>
    </source>
</evidence>
<feature type="chain" id="PRO_5005513848" description="Bacterial repeat domain-containing protein" evidence="1">
    <location>
        <begin position="20"/>
        <end position="452"/>
    </location>
</feature>
<evidence type="ECO:0000259" key="2">
    <source>
        <dbReference type="Pfam" id="PF18998"/>
    </source>
</evidence>
<evidence type="ECO:0000313" key="3">
    <source>
        <dbReference type="EMBL" id="GAP38644.1"/>
    </source>
</evidence>
<evidence type="ECO:0000256" key="1">
    <source>
        <dbReference type="SAM" id="SignalP"/>
    </source>
</evidence>
<keyword evidence="1" id="KW-0732">Signal</keyword>
<reference evidence="3 4" key="2">
    <citation type="journal article" date="2016" name="Science">
        <title>A bacterium that degrades and assimilates poly(ethylene terephthalate).</title>
        <authorList>
            <person name="Yoshida S."/>
            <person name="Hiraga K."/>
            <person name="Takehana T."/>
            <person name="Taniguchi I."/>
            <person name="Yamaji H."/>
            <person name="Maeda Y."/>
            <person name="Toyohara K."/>
            <person name="Miyamoto K."/>
            <person name="Kimura Y."/>
            <person name="Oda K."/>
        </authorList>
    </citation>
    <scope>NUCLEOTIDE SEQUENCE [LARGE SCALE GENOMIC DNA]</scope>
    <source>
        <strain evidence="4">NBRC 110686 / TISTR 2288 / 201-F6</strain>
    </source>
</reference>
<feature type="domain" description="Bacterial repeat" evidence="2">
    <location>
        <begin position="137"/>
        <end position="187"/>
    </location>
</feature>
<dbReference type="Pfam" id="PF18998">
    <property type="entry name" value="Flg_new_2"/>
    <property type="match status" value="1"/>
</dbReference>
<protein>
    <recommendedName>
        <fullName evidence="2">Bacterial repeat domain-containing protein</fullName>
    </recommendedName>
</protein>
<accession>A0A0K8P7Z6</accession>
<name>A0A0K8P7Z6_PISS1</name>
<gene>
    <name evidence="3" type="ORF">ISF6_5197</name>
</gene>
<reference evidence="4" key="1">
    <citation type="submission" date="2015-07" db="EMBL/GenBank/DDBJ databases">
        <title>Discovery of a poly(ethylene terephthalate assimilation.</title>
        <authorList>
            <person name="Yoshida S."/>
            <person name="Hiraga K."/>
            <person name="Takehana T."/>
            <person name="Taniguchi I."/>
            <person name="Yamaji H."/>
            <person name="Maeda Y."/>
            <person name="Toyohara K."/>
            <person name="Miyamoto K."/>
            <person name="Kimura Y."/>
            <person name="Oda K."/>
        </authorList>
    </citation>
    <scope>NUCLEOTIDE SEQUENCE [LARGE SCALE GENOMIC DNA]</scope>
    <source>
        <strain evidence="4">NBRC 110686 / TISTR 2288 / 201-F6</strain>
    </source>
</reference>
<dbReference type="RefSeq" id="WP_054022505.1">
    <property type="nucleotide sequence ID" value="NZ_BBYR01000083.1"/>
</dbReference>
<sequence>MKAWRIALLSVAVWLSACGGGGSVGEGPVAGTAAVGAAAPGASAAADGQAGPQATDVRDAQGNPLVGTTPSGVTFSMPLWRTICARLTFFSTVLQREICDTVAGVSATPQVTLRVSRFGQGEVVVDRGALACRQQDCDGIYPAGTRVAVTATAAPGWTFDHWTGCDAASGATCDVTLADNRTVQPFFVSSTTPRIKAGVVVLDAQALDQLVSVEENVLTFRNASAQLSAVAVGNILVSGRGDGFARRVLNIIALNGGNILFATAPAALTDIVEQGTVVGGAAPASGSRAVPLSLERGVTVAAARRAQDAAATTLNIDVSLDDKVRVSGSVALEWNPEVALDFGPVSGLQEFKLLLNPKVTPALTVSWTGLEIDGDKAEKIFDLGVFKLSPILIQAGPVPIVIVPTVKGFVRFSAAAGAGWSGIHSTIGSGSFSPSGTGEVQGQLGVGSVATF</sequence>
<dbReference type="AlphaFoldDB" id="A0A0K8P7Z6"/>
<proteinExistence type="predicted"/>
<dbReference type="InterPro" id="IPR044060">
    <property type="entry name" value="Bacterial_rp_domain"/>
</dbReference>
<keyword evidence="4" id="KW-1185">Reference proteome</keyword>